<feature type="domain" description="HTH cro/C1-type" evidence="1">
    <location>
        <begin position="17"/>
        <end position="63"/>
    </location>
</feature>
<evidence type="ECO:0000313" key="5">
    <source>
        <dbReference type="EMBL" id="STP18440.1"/>
    </source>
</evidence>
<dbReference type="Proteomes" id="UP000521994">
    <property type="component" value="Unassembled WGS sequence"/>
</dbReference>
<dbReference type="InterPro" id="IPR010982">
    <property type="entry name" value="Lambda_DNA-bd_dom_sf"/>
</dbReference>
<name>A0A0H0J6A7_ECOLX</name>
<dbReference type="OMA" id="HTGINQS"/>
<dbReference type="InterPro" id="IPR001387">
    <property type="entry name" value="Cro/C1-type_HTH"/>
</dbReference>
<dbReference type="Gene3D" id="1.10.260.40">
    <property type="entry name" value="lambda repressor-like DNA-binding domains"/>
    <property type="match status" value="1"/>
</dbReference>
<organism evidence="3 7">
    <name type="scientific">Escherichia coli</name>
    <dbReference type="NCBI Taxonomy" id="562"/>
    <lineage>
        <taxon>Bacteria</taxon>
        <taxon>Pseudomonadati</taxon>
        <taxon>Pseudomonadota</taxon>
        <taxon>Gammaproteobacteria</taxon>
        <taxon>Enterobacterales</taxon>
        <taxon>Enterobacteriaceae</taxon>
        <taxon>Escherichia</taxon>
    </lineage>
</organism>
<dbReference type="EMBL" id="SCJN01000008">
    <property type="protein sequence ID" value="RXD17955.1"/>
    <property type="molecule type" value="Genomic_DNA"/>
</dbReference>
<evidence type="ECO:0000313" key="8">
    <source>
        <dbReference type="Proteomes" id="UP000288730"/>
    </source>
</evidence>
<reference evidence="5 6" key="1">
    <citation type="submission" date="2018-06" db="EMBL/GenBank/DDBJ databases">
        <authorList>
            <consortium name="Pathogen Informatics"/>
            <person name="Doyle S."/>
        </authorList>
    </citation>
    <scope>NUCLEOTIDE SEQUENCE [LARGE SCALE GENOMIC DNA]</scope>
    <source>
        <strain evidence="5 6">NCTC9075</strain>
    </source>
</reference>
<evidence type="ECO:0000313" key="4">
    <source>
        <dbReference type="EMBL" id="RXD17955.1"/>
    </source>
</evidence>
<dbReference type="EMBL" id="AASXRC010000007">
    <property type="protein sequence ID" value="EFI0212508.1"/>
    <property type="molecule type" value="Genomic_DNA"/>
</dbReference>
<dbReference type="PROSITE" id="PS50943">
    <property type="entry name" value="HTH_CROC1"/>
    <property type="match status" value="1"/>
</dbReference>
<dbReference type="CDD" id="cd00093">
    <property type="entry name" value="HTH_XRE"/>
    <property type="match status" value="1"/>
</dbReference>
<dbReference type="SMART" id="SM00530">
    <property type="entry name" value="HTH_XRE"/>
    <property type="match status" value="1"/>
</dbReference>
<dbReference type="Proteomes" id="UP000288730">
    <property type="component" value="Unassembled WGS sequence"/>
</dbReference>
<evidence type="ECO:0000259" key="1">
    <source>
        <dbReference type="PROSITE" id="PS50943"/>
    </source>
</evidence>
<dbReference type="Proteomes" id="UP000254181">
    <property type="component" value="Unassembled WGS sequence"/>
</dbReference>
<evidence type="ECO:0000313" key="3">
    <source>
        <dbReference type="EMBL" id="MGE14930.1"/>
    </source>
</evidence>
<reference evidence="4 8" key="3">
    <citation type="submission" date="2019-01" db="EMBL/GenBank/DDBJ databases">
        <title>Genomic analysis of febrile catheter-associated UTI E. coli isolates.</title>
        <authorList>
            <person name="Potter R."/>
            <person name="Zou Z."/>
            <person name="Henderson J."/>
            <person name="Dantas G."/>
        </authorList>
    </citation>
    <scope>NUCLEOTIDE SEQUENCE [LARGE SCALE GENOMIC DNA]</scope>
    <source>
        <strain evidence="4 8">29_CAASB</strain>
    </source>
</reference>
<gene>
    <name evidence="2" type="ORF">BG944_001635</name>
    <name evidence="3" type="ORF">D9D43_15290</name>
    <name evidence="4" type="ORF">EPS76_02290</name>
    <name evidence="5" type="ORF">NCTC9075_01901</name>
</gene>
<dbReference type="GO" id="GO:0003677">
    <property type="term" value="F:DNA binding"/>
    <property type="evidence" value="ECO:0007669"/>
    <property type="project" value="InterPro"/>
</dbReference>
<accession>A0A0H0J6A7</accession>
<reference evidence="2 9" key="4">
    <citation type="submission" date="2020-02" db="EMBL/GenBank/DDBJ databases">
        <authorList>
            <consortium name="PulseNet: The National Subtyping Network for Foodborne Disease Surveillance"/>
            <person name="Tarr C.L."/>
            <person name="Trees E."/>
            <person name="Katz L.S."/>
            <person name="Carleton-Romer H.A."/>
            <person name="Stroika S."/>
            <person name="Kucerova Z."/>
            <person name="Roache K.F."/>
            <person name="Sabol A.L."/>
            <person name="Besser J."/>
            <person name="Gerner-Smidt P."/>
        </authorList>
    </citation>
    <scope>NUCLEOTIDE SEQUENCE [LARGE SCALE GENOMIC DNA]</scope>
    <source>
        <strain evidence="2 9">2014C-3796</strain>
    </source>
</reference>
<proteinExistence type="predicted"/>
<dbReference type="EMBL" id="RNLZ01000027">
    <property type="protein sequence ID" value="MGE14930.1"/>
    <property type="molecule type" value="Genomic_DNA"/>
</dbReference>
<dbReference type="AlphaFoldDB" id="A0A0H0J6A7"/>
<dbReference type="Pfam" id="PF01381">
    <property type="entry name" value="HTH_3"/>
    <property type="match status" value="1"/>
</dbReference>
<reference evidence="3 7" key="2">
    <citation type="submission" date="2018-10" db="EMBL/GenBank/DDBJ databases">
        <authorList>
            <consortium name="NARMS: The National Antimicrobial Resistance Monitoring System"/>
        </authorList>
    </citation>
    <scope>NUCLEOTIDE SEQUENCE [LARGE SCALE GENOMIC DNA]</scope>
    <source>
        <strain evidence="3 7">CVM N17EC0060</strain>
    </source>
</reference>
<evidence type="ECO:0000313" key="6">
    <source>
        <dbReference type="Proteomes" id="UP000254181"/>
    </source>
</evidence>
<dbReference type="Proteomes" id="UP000272336">
    <property type="component" value="Unassembled WGS sequence"/>
</dbReference>
<dbReference type="EMBL" id="UGEM01000004">
    <property type="protein sequence ID" value="STP18440.1"/>
    <property type="molecule type" value="Genomic_DNA"/>
</dbReference>
<evidence type="ECO:0000313" key="2">
    <source>
        <dbReference type="EMBL" id="EFI0212508.1"/>
    </source>
</evidence>
<evidence type="ECO:0000313" key="7">
    <source>
        <dbReference type="Proteomes" id="UP000272336"/>
    </source>
</evidence>
<dbReference type="SUPFAM" id="SSF47413">
    <property type="entry name" value="lambda repressor-like DNA-binding domains"/>
    <property type="match status" value="1"/>
</dbReference>
<dbReference type="RefSeq" id="WP_000016209.1">
    <property type="nucleotide sequence ID" value="NZ_BFIC01000049.1"/>
</dbReference>
<protein>
    <submittedName>
        <fullName evidence="3">Transcriptional regulator</fullName>
    </submittedName>
</protein>
<evidence type="ECO:0000313" key="9">
    <source>
        <dbReference type="Proteomes" id="UP000521994"/>
    </source>
</evidence>
<sequence length="66" mass="7277">MSGLTPQEMVKSLIDSGYTQNQIAEIAGVKQSSISRLLTGVHSDPRFSTVRAIEKLFQEVTARQKV</sequence>